<feature type="domain" description="Putative mannosyltransferase YkcA/B-like C-terminal" evidence="11">
    <location>
        <begin position="664"/>
        <end position="738"/>
    </location>
</feature>
<evidence type="ECO:0000256" key="1">
    <source>
        <dbReference type="ARBA" id="ARBA00004651"/>
    </source>
</evidence>
<evidence type="ECO:0000313" key="13">
    <source>
        <dbReference type="Proteomes" id="UP000622552"/>
    </source>
</evidence>
<feature type="transmembrane region" description="Helical" evidence="9">
    <location>
        <begin position="388"/>
        <end position="409"/>
    </location>
</feature>
<keyword evidence="2" id="KW-1003">Cell membrane</keyword>
<evidence type="ECO:0000256" key="2">
    <source>
        <dbReference type="ARBA" id="ARBA00022475"/>
    </source>
</evidence>
<feature type="compositionally biased region" description="Polar residues" evidence="8">
    <location>
        <begin position="471"/>
        <end position="480"/>
    </location>
</feature>
<dbReference type="GO" id="GO:0010041">
    <property type="term" value="P:response to iron(III) ion"/>
    <property type="evidence" value="ECO:0007669"/>
    <property type="project" value="TreeGrafter"/>
</dbReference>
<evidence type="ECO:0000313" key="12">
    <source>
        <dbReference type="EMBL" id="MBG6137552.1"/>
    </source>
</evidence>
<feature type="transmembrane region" description="Helical" evidence="9">
    <location>
        <begin position="515"/>
        <end position="536"/>
    </location>
</feature>
<dbReference type="Pfam" id="PF24878">
    <property type="entry name" value="YkcB_C"/>
    <property type="match status" value="1"/>
</dbReference>
<feature type="compositionally biased region" description="Gly residues" evidence="8">
    <location>
        <begin position="559"/>
        <end position="621"/>
    </location>
</feature>
<dbReference type="AlphaFoldDB" id="A0A8J7KX97"/>
<dbReference type="GO" id="GO:0016763">
    <property type="term" value="F:pentosyltransferase activity"/>
    <property type="evidence" value="ECO:0007669"/>
    <property type="project" value="TreeGrafter"/>
</dbReference>
<dbReference type="PANTHER" id="PTHR33908">
    <property type="entry name" value="MANNOSYLTRANSFERASE YKCB-RELATED"/>
    <property type="match status" value="1"/>
</dbReference>
<dbReference type="InterPro" id="IPR050297">
    <property type="entry name" value="LipidA_mod_glycosyltrf_83"/>
</dbReference>
<dbReference type="InterPro" id="IPR056785">
    <property type="entry name" value="YkcA/B-like_C"/>
</dbReference>
<dbReference type="Pfam" id="PF13231">
    <property type="entry name" value="PMT_2"/>
    <property type="match status" value="2"/>
</dbReference>
<dbReference type="RefSeq" id="WP_197004404.1">
    <property type="nucleotide sequence ID" value="NZ_BONS01000020.1"/>
</dbReference>
<keyword evidence="13" id="KW-1185">Reference proteome</keyword>
<dbReference type="GO" id="GO:0009103">
    <property type="term" value="P:lipopolysaccharide biosynthetic process"/>
    <property type="evidence" value="ECO:0007669"/>
    <property type="project" value="UniProtKB-ARBA"/>
</dbReference>
<comment type="caution">
    <text evidence="12">The sequence shown here is derived from an EMBL/GenBank/DDBJ whole genome shotgun (WGS) entry which is preliminary data.</text>
</comment>
<proteinExistence type="predicted"/>
<evidence type="ECO:0000256" key="8">
    <source>
        <dbReference type="SAM" id="MobiDB-lite"/>
    </source>
</evidence>
<keyword evidence="5 9" id="KW-0812">Transmembrane</keyword>
<feature type="transmembrane region" description="Helical" evidence="9">
    <location>
        <begin position="359"/>
        <end position="381"/>
    </location>
</feature>
<dbReference type="Proteomes" id="UP000622552">
    <property type="component" value="Unassembled WGS sequence"/>
</dbReference>
<keyword evidence="3" id="KW-0328">Glycosyltransferase</keyword>
<accession>A0A8J7KX97</accession>
<feature type="transmembrane region" description="Helical" evidence="9">
    <location>
        <begin position="421"/>
        <end position="444"/>
    </location>
</feature>
<evidence type="ECO:0000256" key="7">
    <source>
        <dbReference type="ARBA" id="ARBA00023136"/>
    </source>
</evidence>
<keyword evidence="7 9" id="KW-0472">Membrane</keyword>
<dbReference type="EMBL" id="JADOUF010000001">
    <property type="protein sequence ID" value="MBG6137552.1"/>
    <property type="molecule type" value="Genomic_DNA"/>
</dbReference>
<keyword evidence="6 9" id="KW-1133">Transmembrane helix</keyword>
<dbReference type="InterPro" id="IPR038731">
    <property type="entry name" value="RgtA/B/C-like"/>
</dbReference>
<evidence type="ECO:0000256" key="4">
    <source>
        <dbReference type="ARBA" id="ARBA00022679"/>
    </source>
</evidence>
<feature type="transmembrane region" description="Helical" evidence="9">
    <location>
        <begin position="81"/>
        <end position="105"/>
    </location>
</feature>
<feature type="transmembrane region" description="Helical" evidence="9">
    <location>
        <begin position="334"/>
        <end position="353"/>
    </location>
</feature>
<evidence type="ECO:0000256" key="5">
    <source>
        <dbReference type="ARBA" id="ARBA00022692"/>
    </source>
</evidence>
<feature type="region of interest" description="Disordered" evidence="8">
    <location>
        <begin position="559"/>
        <end position="646"/>
    </location>
</feature>
<reference evidence="12" key="1">
    <citation type="submission" date="2020-11" db="EMBL/GenBank/DDBJ databases">
        <title>Sequencing the genomes of 1000 actinobacteria strains.</title>
        <authorList>
            <person name="Klenk H.-P."/>
        </authorList>
    </citation>
    <scope>NUCLEOTIDE SEQUENCE</scope>
    <source>
        <strain evidence="12">DSM 45356</strain>
    </source>
</reference>
<comment type="subcellular location">
    <subcellularLocation>
        <location evidence="1">Cell membrane</location>
        <topology evidence="1">Multi-pass membrane protein</topology>
    </subcellularLocation>
</comment>
<feature type="transmembrane region" description="Helical" evidence="9">
    <location>
        <begin position="225"/>
        <end position="243"/>
    </location>
</feature>
<gene>
    <name evidence="12" type="ORF">IW245_003746</name>
</gene>
<evidence type="ECO:0000256" key="6">
    <source>
        <dbReference type="ARBA" id="ARBA00022989"/>
    </source>
</evidence>
<evidence type="ECO:0000259" key="10">
    <source>
        <dbReference type="Pfam" id="PF13231"/>
    </source>
</evidence>
<name>A0A8J7KX97_9ACTN</name>
<feature type="compositionally biased region" description="Gly residues" evidence="8">
    <location>
        <begin position="628"/>
        <end position="646"/>
    </location>
</feature>
<keyword evidence="4 12" id="KW-0808">Transferase</keyword>
<dbReference type="PANTHER" id="PTHR33908:SF3">
    <property type="entry name" value="UNDECAPRENYL PHOSPHATE-ALPHA-4-AMINO-4-DEOXY-L-ARABINOSE ARABINOSYL TRANSFERASE"/>
    <property type="match status" value="1"/>
</dbReference>
<organism evidence="12 13">
    <name type="scientific">Longispora fulva</name>
    <dbReference type="NCBI Taxonomy" id="619741"/>
    <lineage>
        <taxon>Bacteria</taxon>
        <taxon>Bacillati</taxon>
        <taxon>Actinomycetota</taxon>
        <taxon>Actinomycetes</taxon>
        <taxon>Micromonosporales</taxon>
        <taxon>Micromonosporaceae</taxon>
        <taxon>Longispora</taxon>
    </lineage>
</organism>
<evidence type="ECO:0000259" key="11">
    <source>
        <dbReference type="Pfam" id="PF24878"/>
    </source>
</evidence>
<dbReference type="GO" id="GO:0005886">
    <property type="term" value="C:plasma membrane"/>
    <property type="evidence" value="ECO:0007669"/>
    <property type="project" value="UniProtKB-SubCell"/>
</dbReference>
<feature type="domain" description="Glycosyltransferase RgtA/B/C/D-like" evidence="10">
    <location>
        <begin position="128"/>
        <end position="238"/>
    </location>
</feature>
<feature type="transmembrane region" description="Helical" evidence="9">
    <location>
        <begin position="308"/>
        <end position="327"/>
    </location>
</feature>
<protein>
    <submittedName>
        <fullName evidence="12">4-amino-4-deoxy-L-arabinose transferase-like glycosyltransferase</fullName>
    </submittedName>
</protein>
<feature type="region of interest" description="Disordered" evidence="8">
    <location>
        <begin position="471"/>
        <end position="508"/>
    </location>
</feature>
<sequence length="793" mass="78982">MRLLRTRWPLLLLLLGTAALYLWGLGASGWANSFYSAAAQAGSQSWKAWFFGSLDSANAITVDKPPASLWLMGLSVRLFGLSAWSILVPQALLGVGTVAALYATVRRTASWRASVAVSGDGRPDRVSGEVAGLVAGAVLALTPVAALMFRFNNPDALLVLLLVLAAYTTVRAVERGSTWWLVAAGAFVGFGFLTKMLQALLVLPALALGYLLAAPVRIWRRIGQLLLAGAALVVSAGWWVLAVELWPAGSRPYIGGSQHNSVLELTLGYNGFGRLTGEETGSVGGGQGRGWGSTGWDRMFGTDIGGQIGWLLPLALLFLVVGLAVTWRDRLSRAGFVVWGGWLLVTGGVFSAMQGIFHQYYTVALAPSVGALVGMGGAVLWARRSSWWATAVAAAGVAGSAWWAFVLLGRSAAFLPWLRPTVLVLGIAAALALLVSGLLSAGVLGTGVPRGRNAASGPPASDIRVLPTATVQESNDSTGEPTLDPDADARPGTGSGPDGRPGTESRPGVRLGARLAMPAAVAGLVAVLAGPAAYALDTVGTPHTGAIVTAGPAVAGARGGPGGFPGGPGAPGGGAGGPGAAPGGGAGGRGTGDGRGGAAFPGGSGIPGGTNGQGVPPGGTGRTDSQGLPGGQAAPGGQGFPGGAAGGRGGMGGLLGGREPSAALVSLLAADADRYTWMAAAVGANNAASYQLATQRPVMAIGGFNGSDPAPTLAEFQKYVAEGRIHYLLGGGAGGMGGAGSAGGAGDSAGGIGGMGGSMGGSSASREITAWVAATFTATTVDDTVVYDLTSPR</sequence>
<evidence type="ECO:0000256" key="3">
    <source>
        <dbReference type="ARBA" id="ARBA00022676"/>
    </source>
</evidence>
<evidence type="ECO:0000256" key="9">
    <source>
        <dbReference type="SAM" id="Phobius"/>
    </source>
</evidence>
<feature type="transmembrane region" description="Helical" evidence="9">
    <location>
        <begin position="126"/>
        <end position="148"/>
    </location>
</feature>
<feature type="domain" description="Glycosyltransferase RgtA/B/C/D-like" evidence="10">
    <location>
        <begin position="63"/>
        <end position="116"/>
    </location>
</feature>
<feature type="transmembrane region" description="Helical" evidence="9">
    <location>
        <begin position="199"/>
        <end position="218"/>
    </location>
</feature>